<keyword evidence="3" id="KW-0731">Sigma factor</keyword>
<dbReference type="InterPro" id="IPR036388">
    <property type="entry name" value="WH-like_DNA-bd_sf"/>
</dbReference>
<dbReference type="SUPFAM" id="SSF88946">
    <property type="entry name" value="Sigma2 domain of RNA polymerase sigma factors"/>
    <property type="match status" value="1"/>
</dbReference>
<evidence type="ECO:0000256" key="5">
    <source>
        <dbReference type="ARBA" id="ARBA00023163"/>
    </source>
</evidence>
<proteinExistence type="inferred from homology"/>
<evidence type="ECO:0000259" key="7">
    <source>
        <dbReference type="Pfam" id="PF08281"/>
    </source>
</evidence>
<organism evidence="8">
    <name type="scientific">hydrothermal vent metagenome</name>
    <dbReference type="NCBI Taxonomy" id="652676"/>
    <lineage>
        <taxon>unclassified sequences</taxon>
        <taxon>metagenomes</taxon>
        <taxon>ecological metagenomes</taxon>
    </lineage>
</organism>
<dbReference type="GO" id="GO:0006352">
    <property type="term" value="P:DNA-templated transcription initiation"/>
    <property type="evidence" value="ECO:0007669"/>
    <property type="project" value="InterPro"/>
</dbReference>
<keyword evidence="4" id="KW-0238">DNA-binding</keyword>
<evidence type="ECO:0008006" key="9">
    <source>
        <dbReference type="Google" id="ProtNLM"/>
    </source>
</evidence>
<dbReference type="GO" id="GO:0016987">
    <property type="term" value="F:sigma factor activity"/>
    <property type="evidence" value="ECO:0007669"/>
    <property type="project" value="UniProtKB-KW"/>
</dbReference>
<keyword evidence="2" id="KW-0805">Transcription regulation</keyword>
<dbReference type="InterPro" id="IPR039425">
    <property type="entry name" value="RNA_pol_sigma-70-like"/>
</dbReference>
<sequence length="175" mass="19629">DDGEVIRASLADATAFGAIFERYHARIVGYLACRVGPDVAEDLASEVFLAAFRQRASFRKDTANAAPWLYGIAINLVRHWRRSNVRRQRAYCRATGSSSAWIDPDLDSRVDAQRCSTELGWLIGCLSNGDRDVLLLFALAELSYPEIAEALNIPLGTVRSRLSRTRHRLQHQLRS</sequence>
<accession>A0A3B0TRX1</accession>
<feature type="domain" description="RNA polymerase sigma-70 region 2" evidence="6">
    <location>
        <begin position="20"/>
        <end position="86"/>
    </location>
</feature>
<dbReference type="CDD" id="cd06171">
    <property type="entry name" value="Sigma70_r4"/>
    <property type="match status" value="1"/>
</dbReference>
<dbReference type="NCBIfam" id="TIGR02937">
    <property type="entry name" value="sigma70-ECF"/>
    <property type="match status" value="1"/>
</dbReference>
<dbReference type="GO" id="GO:0003677">
    <property type="term" value="F:DNA binding"/>
    <property type="evidence" value="ECO:0007669"/>
    <property type="project" value="UniProtKB-KW"/>
</dbReference>
<evidence type="ECO:0000256" key="4">
    <source>
        <dbReference type="ARBA" id="ARBA00023125"/>
    </source>
</evidence>
<dbReference type="InterPro" id="IPR013324">
    <property type="entry name" value="RNA_pol_sigma_r3/r4-like"/>
</dbReference>
<evidence type="ECO:0000313" key="8">
    <source>
        <dbReference type="EMBL" id="VAW09776.1"/>
    </source>
</evidence>
<dbReference type="Pfam" id="PF04542">
    <property type="entry name" value="Sigma70_r2"/>
    <property type="match status" value="1"/>
</dbReference>
<protein>
    <recommendedName>
        <fullName evidence="9">RNA polymerase ECF-type sigma factor</fullName>
    </recommendedName>
</protein>
<feature type="domain" description="RNA polymerase sigma factor 70 region 4 type 2" evidence="7">
    <location>
        <begin position="122"/>
        <end position="169"/>
    </location>
</feature>
<dbReference type="AlphaFoldDB" id="A0A3B0TRX1"/>
<dbReference type="InterPro" id="IPR007627">
    <property type="entry name" value="RNA_pol_sigma70_r2"/>
</dbReference>
<evidence type="ECO:0000256" key="3">
    <source>
        <dbReference type="ARBA" id="ARBA00023082"/>
    </source>
</evidence>
<dbReference type="Pfam" id="PF08281">
    <property type="entry name" value="Sigma70_r4_2"/>
    <property type="match status" value="1"/>
</dbReference>
<gene>
    <name evidence="8" type="ORF">MNBD_ACTINO02-2629</name>
</gene>
<dbReference type="SUPFAM" id="SSF88659">
    <property type="entry name" value="Sigma3 and sigma4 domains of RNA polymerase sigma factors"/>
    <property type="match status" value="1"/>
</dbReference>
<dbReference type="EMBL" id="UOEK01000652">
    <property type="protein sequence ID" value="VAW09776.1"/>
    <property type="molecule type" value="Genomic_DNA"/>
</dbReference>
<evidence type="ECO:0000256" key="2">
    <source>
        <dbReference type="ARBA" id="ARBA00023015"/>
    </source>
</evidence>
<comment type="similarity">
    <text evidence="1">Belongs to the sigma-70 factor family. ECF subfamily.</text>
</comment>
<dbReference type="PANTHER" id="PTHR43133">
    <property type="entry name" value="RNA POLYMERASE ECF-TYPE SIGMA FACTO"/>
    <property type="match status" value="1"/>
</dbReference>
<name>A0A3B0TRX1_9ZZZZ</name>
<dbReference type="InterPro" id="IPR013325">
    <property type="entry name" value="RNA_pol_sigma_r2"/>
</dbReference>
<dbReference type="Gene3D" id="1.10.10.10">
    <property type="entry name" value="Winged helix-like DNA-binding domain superfamily/Winged helix DNA-binding domain"/>
    <property type="match status" value="1"/>
</dbReference>
<evidence type="ECO:0000259" key="6">
    <source>
        <dbReference type="Pfam" id="PF04542"/>
    </source>
</evidence>
<dbReference type="Gene3D" id="1.10.1740.10">
    <property type="match status" value="1"/>
</dbReference>
<dbReference type="PANTHER" id="PTHR43133:SF8">
    <property type="entry name" value="RNA POLYMERASE SIGMA FACTOR HI_1459-RELATED"/>
    <property type="match status" value="1"/>
</dbReference>
<reference evidence="8" key="1">
    <citation type="submission" date="2018-06" db="EMBL/GenBank/DDBJ databases">
        <authorList>
            <person name="Zhirakovskaya E."/>
        </authorList>
    </citation>
    <scope>NUCLEOTIDE SEQUENCE</scope>
</reference>
<dbReference type="InterPro" id="IPR014284">
    <property type="entry name" value="RNA_pol_sigma-70_dom"/>
</dbReference>
<feature type="non-terminal residue" evidence="8">
    <location>
        <position position="1"/>
    </location>
</feature>
<evidence type="ECO:0000256" key="1">
    <source>
        <dbReference type="ARBA" id="ARBA00010641"/>
    </source>
</evidence>
<dbReference type="InterPro" id="IPR013249">
    <property type="entry name" value="RNA_pol_sigma70_r4_t2"/>
</dbReference>
<keyword evidence="5" id="KW-0804">Transcription</keyword>